<dbReference type="InterPro" id="IPR005746">
    <property type="entry name" value="Thioredoxin"/>
</dbReference>
<comment type="caution">
    <text evidence="11">The sequence shown here is derived from an EMBL/GenBank/DDBJ whole genome shotgun (WGS) entry which is preliminary data.</text>
</comment>
<feature type="active site" description="Nucleophile" evidence="8">
    <location>
        <position position="29"/>
    </location>
</feature>
<dbReference type="AlphaFoldDB" id="A0A095X6E0"/>
<dbReference type="PANTHER" id="PTHR45663">
    <property type="entry name" value="GEO12009P1"/>
    <property type="match status" value="1"/>
</dbReference>
<dbReference type="GO" id="GO:0005829">
    <property type="term" value="C:cytosol"/>
    <property type="evidence" value="ECO:0007669"/>
    <property type="project" value="TreeGrafter"/>
</dbReference>
<dbReference type="Gene3D" id="3.40.30.10">
    <property type="entry name" value="Glutaredoxin"/>
    <property type="match status" value="1"/>
</dbReference>
<feature type="site" description="Contributes to redox potential value" evidence="8">
    <location>
        <position position="30"/>
    </location>
</feature>
<organism evidence="11 12">
    <name type="scientific">Anaerococcus lactolyticus S7-1-13</name>
    <dbReference type="NCBI Taxonomy" id="1284686"/>
    <lineage>
        <taxon>Bacteria</taxon>
        <taxon>Bacillati</taxon>
        <taxon>Bacillota</taxon>
        <taxon>Tissierellia</taxon>
        <taxon>Tissierellales</taxon>
        <taxon>Peptoniphilaceae</taxon>
        <taxon>Anaerococcus</taxon>
    </lineage>
</organism>
<evidence type="ECO:0000256" key="3">
    <source>
        <dbReference type="ARBA" id="ARBA00022448"/>
    </source>
</evidence>
<dbReference type="CDD" id="cd02947">
    <property type="entry name" value="TRX_family"/>
    <property type="match status" value="1"/>
</dbReference>
<protein>
    <recommendedName>
        <fullName evidence="2 7">Thioredoxin</fullName>
    </recommendedName>
</protein>
<dbReference type="PIRSF" id="PIRSF000077">
    <property type="entry name" value="Thioredoxin"/>
    <property type="match status" value="1"/>
</dbReference>
<sequence>MQKLDTFEFREKVENGTGLSLVDFSATWCGPCKMQAPILDQLAGEVDYNIYTVDVDESNEIAAQYNINAVPSLLIFKDGVLKGNLIGFHPKEALVEEMAKYL</sequence>
<evidence type="ECO:0000256" key="4">
    <source>
        <dbReference type="ARBA" id="ARBA00022982"/>
    </source>
</evidence>
<evidence type="ECO:0000256" key="7">
    <source>
        <dbReference type="PIRNR" id="PIRNR000077"/>
    </source>
</evidence>
<name>A0A095X6E0_9FIRM</name>
<dbReference type="OrthoDB" id="9790390at2"/>
<feature type="disulfide bond" description="Redox-active" evidence="9">
    <location>
        <begin position="29"/>
        <end position="32"/>
    </location>
</feature>
<dbReference type="RefSeq" id="WP_004827199.1">
    <property type="nucleotide sequence ID" value="NZ_JRMW01000015.1"/>
</dbReference>
<dbReference type="InterPro" id="IPR017937">
    <property type="entry name" value="Thioredoxin_CS"/>
</dbReference>
<evidence type="ECO:0000256" key="2">
    <source>
        <dbReference type="ARBA" id="ARBA00020570"/>
    </source>
</evidence>
<evidence type="ECO:0000313" key="11">
    <source>
        <dbReference type="EMBL" id="KGF05398.1"/>
    </source>
</evidence>
<evidence type="ECO:0000313" key="12">
    <source>
        <dbReference type="Proteomes" id="UP000029579"/>
    </source>
</evidence>
<comment type="similarity">
    <text evidence="1 7">Belongs to the thioredoxin family.</text>
</comment>
<reference evidence="11 12" key="1">
    <citation type="submission" date="2014-07" db="EMBL/GenBank/DDBJ databases">
        <authorList>
            <person name="McCorrison J."/>
            <person name="Sanka R."/>
            <person name="Torralba M."/>
            <person name="Gillis M."/>
            <person name="Haft D.H."/>
            <person name="Methe B."/>
            <person name="Sutton G."/>
            <person name="Nelson K.E."/>
        </authorList>
    </citation>
    <scope>NUCLEOTIDE SEQUENCE [LARGE SCALE GENOMIC DNA]</scope>
    <source>
        <strain evidence="11 12">S7-1-13</strain>
    </source>
</reference>
<keyword evidence="6 9" id="KW-0676">Redox-active center</keyword>
<dbReference type="EMBL" id="JRMW01000015">
    <property type="protein sequence ID" value="KGF05398.1"/>
    <property type="molecule type" value="Genomic_DNA"/>
</dbReference>
<evidence type="ECO:0000256" key="5">
    <source>
        <dbReference type="ARBA" id="ARBA00023157"/>
    </source>
</evidence>
<gene>
    <name evidence="11" type="ORF">HMPREF1630_00800</name>
</gene>
<evidence type="ECO:0000256" key="9">
    <source>
        <dbReference type="PIRSR" id="PIRSR000077-4"/>
    </source>
</evidence>
<dbReference type="PROSITE" id="PS51352">
    <property type="entry name" value="THIOREDOXIN_2"/>
    <property type="match status" value="1"/>
</dbReference>
<evidence type="ECO:0000256" key="6">
    <source>
        <dbReference type="ARBA" id="ARBA00023284"/>
    </source>
</evidence>
<keyword evidence="5 9" id="KW-1015">Disulfide bond</keyword>
<evidence type="ECO:0000256" key="8">
    <source>
        <dbReference type="PIRSR" id="PIRSR000077-1"/>
    </source>
</evidence>
<accession>A0A095X6E0</accession>
<proteinExistence type="inferred from homology"/>
<feature type="active site" description="Nucleophile" evidence="8">
    <location>
        <position position="32"/>
    </location>
</feature>
<feature type="domain" description="Thioredoxin" evidence="10">
    <location>
        <begin position="1"/>
        <end position="102"/>
    </location>
</feature>
<dbReference type="SUPFAM" id="SSF52833">
    <property type="entry name" value="Thioredoxin-like"/>
    <property type="match status" value="1"/>
</dbReference>
<evidence type="ECO:0000259" key="10">
    <source>
        <dbReference type="PROSITE" id="PS51352"/>
    </source>
</evidence>
<feature type="site" description="Contributes to redox potential value" evidence="8">
    <location>
        <position position="31"/>
    </location>
</feature>
<keyword evidence="3" id="KW-0813">Transport</keyword>
<dbReference type="InterPro" id="IPR036249">
    <property type="entry name" value="Thioredoxin-like_sf"/>
</dbReference>
<dbReference type="eggNOG" id="COG3118">
    <property type="taxonomic scope" value="Bacteria"/>
</dbReference>
<dbReference type="GO" id="GO:0015035">
    <property type="term" value="F:protein-disulfide reductase activity"/>
    <property type="evidence" value="ECO:0007669"/>
    <property type="project" value="InterPro"/>
</dbReference>
<dbReference type="PRINTS" id="PR00421">
    <property type="entry name" value="THIOREDOXIN"/>
</dbReference>
<dbReference type="InterPro" id="IPR013766">
    <property type="entry name" value="Thioredoxin_domain"/>
</dbReference>
<dbReference type="PROSITE" id="PS00194">
    <property type="entry name" value="THIOREDOXIN_1"/>
    <property type="match status" value="1"/>
</dbReference>
<keyword evidence="4" id="KW-0249">Electron transport</keyword>
<evidence type="ECO:0000256" key="1">
    <source>
        <dbReference type="ARBA" id="ARBA00008987"/>
    </source>
</evidence>
<dbReference type="GO" id="GO:0045454">
    <property type="term" value="P:cell redox homeostasis"/>
    <property type="evidence" value="ECO:0007669"/>
    <property type="project" value="TreeGrafter"/>
</dbReference>
<dbReference type="PANTHER" id="PTHR45663:SF11">
    <property type="entry name" value="GEO12009P1"/>
    <property type="match status" value="1"/>
</dbReference>
<feature type="site" description="Deprotonates C-terminal active site Cys" evidence="8">
    <location>
        <position position="23"/>
    </location>
</feature>
<dbReference type="Proteomes" id="UP000029579">
    <property type="component" value="Unassembled WGS sequence"/>
</dbReference>
<dbReference type="Pfam" id="PF00085">
    <property type="entry name" value="Thioredoxin"/>
    <property type="match status" value="1"/>
</dbReference>